<reference evidence="1" key="1">
    <citation type="journal article" date="2022" name="Int. J. Mol. Sci.">
        <title>Draft Genome of Tanacetum Coccineum: Genomic Comparison of Closely Related Tanacetum-Family Plants.</title>
        <authorList>
            <person name="Yamashiro T."/>
            <person name="Shiraishi A."/>
            <person name="Nakayama K."/>
            <person name="Satake H."/>
        </authorList>
    </citation>
    <scope>NUCLEOTIDE SEQUENCE</scope>
</reference>
<dbReference type="EMBL" id="BQNB010021382">
    <property type="protein sequence ID" value="GJU05835.1"/>
    <property type="molecule type" value="Genomic_DNA"/>
</dbReference>
<evidence type="ECO:0000313" key="2">
    <source>
        <dbReference type="Proteomes" id="UP001151760"/>
    </source>
</evidence>
<dbReference type="Proteomes" id="UP001151760">
    <property type="component" value="Unassembled WGS sequence"/>
</dbReference>
<comment type="caution">
    <text evidence="1">The sequence shown here is derived from an EMBL/GenBank/DDBJ whole genome shotgun (WGS) entry which is preliminary data.</text>
</comment>
<sequence length="173" mass="20338">MRIWLRDDYKSFPMILRLFSDLLCSFIRLLVDLVSGTLKVIEKLSRETVSQEEALENFKWKVERDHEIKEKDCLDDLYGFMYDTDDDASISGKSCEHFSWDWDSPVHNNVQQEVAGEIVLYPPIDEDVAEEMMNNDEERRPSKRIRVTQEEIVKDEKLKKGCKDQLVLLVFGS</sequence>
<accession>A0ABQ5J044</accession>
<name>A0ABQ5J044_9ASTR</name>
<proteinExistence type="predicted"/>
<keyword evidence="2" id="KW-1185">Reference proteome</keyword>
<gene>
    <name evidence="1" type="ORF">Tco_1122265</name>
</gene>
<protein>
    <submittedName>
        <fullName evidence="1">Uncharacterized protein</fullName>
    </submittedName>
</protein>
<evidence type="ECO:0000313" key="1">
    <source>
        <dbReference type="EMBL" id="GJU05835.1"/>
    </source>
</evidence>
<organism evidence="1 2">
    <name type="scientific">Tanacetum coccineum</name>
    <dbReference type="NCBI Taxonomy" id="301880"/>
    <lineage>
        <taxon>Eukaryota</taxon>
        <taxon>Viridiplantae</taxon>
        <taxon>Streptophyta</taxon>
        <taxon>Embryophyta</taxon>
        <taxon>Tracheophyta</taxon>
        <taxon>Spermatophyta</taxon>
        <taxon>Magnoliopsida</taxon>
        <taxon>eudicotyledons</taxon>
        <taxon>Gunneridae</taxon>
        <taxon>Pentapetalae</taxon>
        <taxon>asterids</taxon>
        <taxon>campanulids</taxon>
        <taxon>Asterales</taxon>
        <taxon>Asteraceae</taxon>
        <taxon>Asteroideae</taxon>
        <taxon>Anthemideae</taxon>
        <taxon>Anthemidinae</taxon>
        <taxon>Tanacetum</taxon>
    </lineage>
</organism>
<reference evidence="1" key="2">
    <citation type="submission" date="2022-01" db="EMBL/GenBank/DDBJ databases">
        <authorList>
            <person name="Yamashiro T."/>
            <person name="Shiraishi A."/>
            <person name="Satake H."/>
            <person name="Nakayama K."/>
        </authorList>
    </citation>
    <scope>NUCLEOTIDE SEQUENCE</scope>
</reference>